<sequence length="158" mass="17344">MPFWGQRCFILIKLSHLKATRSSCPSRGGFRQPNALRWWSCGGLGGETSEYFLRDLVGFFSLGFRDGSSLLVHVVAGLESGWWWLGCRRSPRGGGSIEEDSFSSEIYGVAVFSPIPVEFGLIVNCLSSPIPSGIMLNLCPLKGDLPFLQVFFSAGGFR</sequence>
<dbReference type="EMBL" id="CABITT030000005">
    <property type="protein sequence ID" value="VVB05249.1"/>
    <property type="molecule type" value="Genomic_DNA"/>
</dbReference>
<proteinExistence type="predicted"/>
<dbReference type="Proteomes" id="UP000489600">
    <property type="component" value="Unassembled WGS sequence"/>
</dbReference>
<reference evidence="1" key="1">
    <citation type="submission" date="2019-07" db="EMBL/GenBank/DDBJ databases">
        <authorList>
            <person name="Dittberner H."/>
        </authorList>
    </citation>
    <scope>NUCLEOTIDE SEQUENCE [LARGE SCALE GENOMIC DNA]</scope>
</reference>
<accession>A0A565BV42</accession>
<evidence type="ECO:0000313" key="2">
    <source>
        <dbReference type="Proteomes" id="UP000489600"/>
    </source>
</evidence>
<evidence type="ECO:0000313" key="1">
    <source>
        <dbReference type="EMBL" id="VVB05249.1"/>
    </source>
</evidence>
<keyword evidence="2" id="KW-1185">Reference proteome</keyword>
<organism evidence="1 2">
    <name type="scientific">Arabis nemorensis</name>
    <dbReference type="NCBI Taxonomy" id="586526"/>
    <lineage>
        <taxon>Eukaryota</taxon>
        <taxon>Viridiplantae</taxon>
        <taxon>Streptophyta</taxon>
        <taxon>Embryophyta</taxon>
        <taxon>Tracheophyta</taxon>
        <taxon>Spermatophyta</taxon>
        <taxon>Magnoliopsida</taxon>
        <taxon>eudicotyledons</taxon>
        <taxon>Gunneridae</taxon>
        <taxon>Pentapetalae</taxon>
        <taxon>rosids</taxon>
        <taxon>malvids</taxon>
        <taxon>Brassicales</taxon>
        <taxon>Brassicaceae</taxon>
        <taxon>Arabideae</taxon>
        <taxon>Arabis</taxon>
    </lineage>
</organism>
<name>A0A565BV42_9BRAS</name>
<protein>
    <submittedName>
        <fullName evidence="1">Uncharacterized protein</fullName>
    </submittedName>
</protein>
<dbReference type="AlphaFoldDB" id="A0A565BV42"/>
<gene>
    <name evidence="1" type="ORF">ANE_LOCUS15693</name>
</gene>
<comment type="caution">
    <text evidence="1">The sequence shown here is derived from an EMBL/GenBank/DDBJ whole genome shotgun (WGS) entry which is preliminary data.</text>
</comment>